<protein>
    <submittedName>
        <fullName evidence="2">Uncharacterized protein</fullName>
    </submittedName>
</protein>
<dbReference type="AlphaFoldDB" id="A0A821YE22"/>
<dbReference type="EMBL" id="CAJOBS010015749">
    <property type="protein sequence ID" value="CAF4958008.1"/>
    <property type="molecule type" value="Genomic_DNA"/>
</dbReference>
<reference evidence="2" key="1">
    <citation type="submission" date="2021-02" db="EMBL/GenBank/DDBJ databases">
        <authorList>
            <person name="Nowell W R."/>
        </authorList>
    </citation>
    <scope>NUCLEOTIDE SEQUENCE</scope>
</reference>
<dbReference type="Proteomes" id="UP000663838">
    <property type="component" value="Unassembled WGS sequence"/>
</dbReference>
<feature type="non-terminal residue" evidence="2">
    <location>
        <position position="1"/>
    </location>
</feature>
<feature type="compositionally biased region" description="Basic and acidic residues" evidence="1">
    <location>
        <begin position="43"/>
        <end position="54"/>
    </location>
</feature>
<gene>
    <name evidence="2" type="ORF">TOA249_LOCUS34140</name>
</gene>
<evidence type="ECO:0000256" key="1">
    <source>
        <dbReference type="SAM" id="MobiDB-lite"/>
    </source>
</evidence>
<evidence type="ECO:0000313" key="2">
    <source>
        <dbReference type="EMBL" id="CAF4958008.1"/>
    </source>
</evidence>
<accession>A0A821YE22</accession>
<feature type="compositionally biased region" description="Basic residues" evidence="1">
    <location>
        <begin position="28"/>
        <end position="42"/>
    </location>
</feature>
<comment type="caution">
    <text evidence="2">The sequence shown here is derived from an EMBL/GenBank/DDBJ whole genome shotgun (WGS) entry which is preliminary data.</text>
</comment>
<organism evidence="2 3">
    <name type="scientific">Rotaria socialis</name>
    <dbReference type="NCBI Taxonomy" id="392032"/>
    <lineage>
        <taxon>Eukaryota</taxon>
        <taxon>Metazoa</taxon>
        <taxon>Spiralia</taxon>
        <taxon>Gnathifera</taxon>
        <taxon>Rotifera</taxon>
        <taxon>Eurotatoria</taxon>
        <taxon>Bdelloidea</taxon>
        <taxon>Philodinida</taxon>
        <taxon>Philodinidae</taxon>
        <taxon>Rotaria</taxon>
    </lineage>
</organism>
<proteinExistence type="predicted"/>
<sequence>PVLRHATDLIQNRRVEVAMIHSTMQPKTNRKHHSCGEHHHHQHVESTMKGERLRQSPFPMISMDDAMKI</sequence>
<evidence type="ECO:0000313" key="3">
    <source>
        <dbReference type="Proteomes" id="UP000663838"/>
    </source>
</evidence>
<feature type="non-terminal residue" evidence="2">
    <location>
        <position position="69"/>
    </location>
</feature>
<feature type="region of interest" description="Disordered" evidence="1">
    <location>
        <begin position="25"/>
        <end position="69"/>
    </location>
</feature>
<name>A0A821YE22_9BILA</name>